<gene>
    <name evidence="2" type="ORF">QXL92_31760</name>
</gene>
<dbReference type="EMBL" id="JAUFSA010000004">
    <property type="protein sequence ID" value="MDP7739312.1"/>
    <property type="molecule type" value="Genomic_DNA"/>
</dbReference>
<dbReference type="Proteomes" id="UP001229081">
    <property type="component" value="Unassembled WGS sequence"/>
</dbReference>
<comment type="caution">
    <text evidence="2">The sequence shown here is derived from an EMBL/GenBank/DDBJ whole genome shotgun (WGS) entry which is preliminary data.</text>
</comment>
<dbReference type="AlphaFoldDB" id="A0AAJ1SAV2"/>
<reference evidence="2" key="1">
    <citation type="submission" date="2023-06" db="EMBL/GenBank/DDBJ databases">
        <title>Identification of two novel mycobacterium reveal diversities and complexities of Mycobacterium gordonae clade.</title>
        <authorList>
            <person name="Matsumoto Y."/>
            <person name="Nakamura S."/>
            <person name="Motooka D."/>
            <person name="Fukushima K."/>
        </authorList>
    </citation>
    <scope>NUCLEOTIDE SEQUENCE</scope>
    <source>
        <strain evidence="2">TY812</strain>
    </source>
</reference>
<keyword evidence="1" id="KW-0732">Signal</keyword>
<proteinExistence type="predicted"/>
<dbReference type="RefSeq" id="WP_133449235.1">
    <property type="nucleotide sequence ID" value="NZ_JAUFSA010000004.1"/>
</dbReference>
<feature type="signal peptide" evidence="1">
    <location>
        <begin position="1"/>
        <end position="28"/>
    </location>
</feature>
<protein>
    <submittedName>
        <fullName evidence="2">Uncharacterized protein</fullName>
    </submittedName>
</protein>
<evidence type="ECO:0000313" key="3">
    <source>
        <dbReference type="Proteomes" id="UP001229081"/>
    </source>
</evidence>
<sequence length="78" mass="7994">MITKTVTISACSAMAVTAAIACASLAAAMPSPFESLSCLCQEQHAAGSPTLRKEIELGVQEGELVTPAELLGLYPNVS</sequence>
<name>A0AAJ1SAV2_9MYCO</name>
<feature type="chain" id="PRO_5042574749" evidence="1">
    <location>
        <begin position="29"/>
        <end position="78"/>
    </location>
</feature>
<evidence type="ECO:0000256" key="1">
    <source>
        <dbReference type="SAM" id="SignalP"/>
    </source>
</evidence>
<organism evidence="2 3">
    <name type="scientific">Mycobacterium paragordonae</name>
    <dbReference type="NCBI Taxonomy" id="1389713"/>
    <lineage>
        <taxon>Bacteria</taxon>
        <taxon>Bacillati</taxon>
        <taxon>Actinomycetota</taxon>
        <taxon>Actinomycetes</taxon>
        <taxon>Mycobacteriales</taxon>
        <taxon>Mycobacteriaceae</taxon>
        <taxon>Mycobacterium</taxon>
    </lineage>
</organism>
<accession>A0AAJ1SAV2</accession>
<evidence type="ECO:0000313" key="2">
    <source>
        <dbReference type="EMBL" id="MDP7739312.1"/>
    </source>
</evidence>
<dbReference type="PROSITE" id="PS51257">
    <property type="entry name" value="PROKAR_LIPOPROTEIN"/>
    <property type="match status" value="1"/>
</dbReference>